<dbReference type="AlphaFoldDB" id="A0A2W7NPI9"/>
<dbReference type="InterPro" id="IPR025997">
    <property type="entry name" value="SBP_2_dom"/>
</dbReference>
<name>A0A2W7NPI9_9BACT</name>
<dbReference type="PANTHER" id="PTHR30036">
    <property type="entry name" value="D-XYLOSE-BINDING PERIPLASMIC PROTEIN"/>
    <property type="match status" value="1"/>
</dbReference>
<evidence type="ECO:0000256" key="1">
    <source>
        <dbReference type="ARBA" id="ARBA00004196"/>
    </source>
</evidence>
<evidence type="ECO:0000313" key="6">
    <source>
        <dbReference type="Proteomes" id="UP000249239"/>
    </source>
</evidence>
<evidence type="ECO:0000256" key="3">
    <source>
        <dbReference type="ARBA" id="ARBA00022729"/>
    </source>
</evidence>
<feature type="domain" description="Periplasmic binding protein" evidence="4">
    <location>
        <begin position="36"/>
        <end position="286"/>
    </location>
</feature>
<dbReference type="PROSITE" id="PS51257">
    <property type="entry name" value="PROKAR_LIPOPROTEIN"/>
    <property type="match status" value="1"/>
</dbReference>
<evidence type="ECO:0000313" key="5">
    <source>
        <dbReference type="EMBL" id="PZX15156.1"/>
    </source>
</evidence>
<evidence type="ECO:0000256" key="2">
    <source>
        <dbReference type="ARBA" id="ARBA00007639"/>
    </source>
</evidence>
<keyword evidence="3" id="KW-0732">Signal</keyword>
<dbReference type="Gene3D" id="3.40.50.2300">
    <property type="match status" value="2"/>
</dbReference>
<dbReference type="GO" id="GO:0030246">
    <property type="term" value="F:carbohydrate binding"/>
    <property type="evidence" value="ECO:0007669"/>
    <property type="project" value="TreeGrafter"/>
</dbReference>
<reference evidence="5 6" key="1">
    <citation type="submission" date="2018-06" db="EMBL/GenBank/DDBJ databases">
        <title>Genomic Encyclopedia of Archaeal and Bacterial Type Strains, Phase II (KMG-II): from individual species to whole genera.</title>
        <authorList>
            <person name="Goeker M."/>
        </authorList>
    </citation>
    <scope>NUCLEOTIDE SEQUENCE [LARGE SCALE GENOMIC DNA]</scope>
    <source>
        <strain evidence="5 6">DSM 6779</strain>
    </source>
</reference>
<dbReference type="GO" id="GO:0030288">
    <property type="term" value="C:outer membrane-bounded periplasmic space"/>
    <property type="evidence" value="ECO:0007669"/>
    <property type="project" value="TreeGrafter"/>
</dbReference>
<protein>
    <submittedName>
        <fullName evidence="5">D-xylose transport system substrate-binding protein</fullName>
    </submittedName>
</protein>
<dbReference type="PANTHER" id="PTHR30036:SF1">
    <property type="entry name" value="D-XYLOSE-BINDING PERIPLASMIC PROTEIN"/>
    <property type="match status" value="1"/>
</dbReference>
<organism evidence="5 6">
    <name type="scientific">Breznakibacter xylanolyticus</name>
    <dbReference type="NCBI Taxonomy" id="990"/>
    <lineage>
        <taxon>Bacteria</taxon>
        <taxon>Pseudomonadati</taxon>
        <taxon>Bacteroidota</taxon>
        <taxon>Bacteroidia</taxon>
        <taxon>Marinilabiliales</taxon>
        <taxon>Marinilabiliaceae</taxon>
        <taxon>Breznakibacter</taxon>
    </lineage>
</organism>
<evidence type="ECO:0000259" key="4">
    <source>
        <dbReference type="Pfam" id="PF13407"/>
    </source>
</evidence>
<accession>A0A2W7NPI9</accession>
<comment type="caution">
    <text evidence="5">The sequence shown here is derived from an EMBL/GenBank/DDBJ whole genome shotgun (WGS) entry which is preliminary data.</text>
</comment>
<sequence length="313" mass="35532">MKRNILLRIPLLFTLALVLLSACRQHKMKVGILYAGNNFQADCDEITRILKEQHVQVISANAQLDMSKQIEQARQMIDKKQADVMLIIPVNTNASAEIVRLCKDADIKTVAYERFISNCDLDYYIAFDNIYVGELLAQSALLHHSSGRFAIINGDKSDRNAQWVYQGFMKTLEPHIQSGDIEVVYNTFIDEWSQDFAQFEFDQYLGSGMSAPDVFLSAHNRMSNGIIQMLEKYGITETPIITGQVADTPEGRNAWNPRQQIALFKSYAIESKAAAELVLKILKHEKINIDRHVHNGFKEIPAIVIKDMSLETH</sequence>
<dbReference type="EMBL" id="QKZK01000017">
    <property type="protein sequence ID" value="PZX15156.1"/>
    <property type="molecule type" value="Genomic_DNA"/>
</dbReference>
<dbReference type="Pfam" id="PF13407">
    <property type="entry name" value="Peripla_BP_4"/>
    <property type="match status" value="1"/>
</dbReference>
<dbReference type="Proteomes" id="UP000249239">
    <property type="component" value="Unassembled WGS sequence"/>
</dbReference>
<comment type="similarity">
    <text evidence="2">Belongs to the bacterial solute-binding protein 2 family.</text>
</comment>
<dbReference type="SUPFAM" id="SSF53822">
    <property type="entry name" value="Periplasmic binding protein-like I"/>
    <property type="match status" value="1"/>
</dbReference>
<proteinExistence type="inferred from homology"/>
<keyword evidence="6" id="KW-1185">Reference proteome</keyword>
<dbReference type="RefSeq" id="WP_111446103.1">
    <property type="nucleotide sequence ID" value="NZ_QKZK01000017.1"/>
</dbReference>
<dbReference type="InterPro" id="IPR050555">
    <property type="entry name" value="Bact_Solute-Bind_Prot2"/>
</dbReference>
<dbReference type="OrthoDB" id="358279at2"/>
<gene>
    <name evidence="5" type="ORF">LX69_02244</name>
</gene>
<dbReference type="InterPro" id="IPR028082">
    <property type="entry name" value="Peripla_BP_I"/>
</dbReference>
<comment type="subcellular location">
    <subcellularLocation>
        <location evidence="1">Cell envelope</location>
    </subcellularLocation>
</comment>